<dbReference type="Proteomes" id="UP000183639">
    <property type="component" value="Unassembled WGS sequence"/>
</dbReference>
<dbReference type="GO" id="GO:0005524">
    <property type="term" value="F:ATP binding"/>
    <property type="evidence" value="ECO:0007669"/>
    <property type="project" value="UniProtKB-UniRule"/>
</dbReference>
<feature type="domain" description="ATP-grasp" evidence="5">
    <location>
        <begin position="107"/>
        <end position="304"/>
    </location>
</feature>
<keyword evidence="1" id="KW-0436">Ligase</keyword>
<name>A0A1I3EH31_SELRU</name>
<dbReference type="OrthoDB" id="9813261at2"/>
<dbReference type="InterPro" id="IPR011761">
    <property type="entry name" value="ATP-grasp"/>
</dbReference>
<reference evidence="6 7" key="1">
    <citation type="submission" date="2016-10" db="EMBL/GenBank/DDBJ databases">
        <authorList>
            <person name="de Groot N.N."/>
        </authorList>
    </citation>
    <scope>NUCLEOTIDE SEQUENCE [LARGE SCALE GENOMIC DNA]</scope>
    <source>
        <strain evidence="6 7">Z108</strain>
    </source>
</reference>
<evidence type="ECO:0000256" key="2">
    <source>
        <dbReference type="ARBA" id="ARBA00022741"/>
    </source>
</evidence>
<dbReference type="InterPro" id="IPR016185">
    <property type="entry name" value="PreATP-grasp_dom_sf"/>
</dbReference>
<keyword evidence="3 4" id="KW-0067">ATP-binding</keyword>
<dbReference type="GO" id="GO:0046872">
    <property type="term" value="F:metal ion binding"/>
    <property type="evidence" value="ECO:0007669"/>
    <property type="project" value="InterPro"/>
</dbReference>
<organism evidence="6 7">
    <name type="scientific">Selenomonas ruminantium</name>
    <dbReference type="NCBI Taxonomy" id="971"/>
    <lineage>
        <taxon>Bacteria</taxon>
        <taxon>Bacillati</taxon>
        <taxon>Bacillota</taxon>
        <taxon>Negativicutes</taxon>
        <taxon>Selenomonadales</taxon>
        <taxon>Selenomonadaceae</taxon>
        <taxon>Selenomonas</taxon>
    </lineage>
</organism>
<dbReference type="AlphaFoldDB" id="A0A1I3EH31"/>
<evidence type="ECO:0000313" key="7">
    <source>
        <dbReference type="Proteomes" id="UP000183639"/>
    </source>
</evidence>
<gene>
    <name evidence="6" type="ORF">SAMN04487861_11040</name>
</gene>
<dbReference type="PROSITE" id="PS50975">
    <property type="entry name" value="ATP_GRASP"/>
    <property type="match status" value="1"/>
</dbReference>
<evidence type="ECO:0000256" key="3">
    <source>
        <dbReference type="ARBA" id="ARBA00022840"/>
    </source>
</evidence>
<dbReference type="Gene3D" id="3.30.470.20">
    <property type="entry name" value="ATP-grasp fold, B domain"/>
    <property type="match status" value="1"/>
</dbReference>
<dbReference type="PANTHER" id="PTHR43585:SF2">
    <property type="entry name" value="ATP-GRASP ENZYME FSQD"/>
    <property type="match status" value="1"/>
</dbReference>
<keyword evidence="2 4" id="KW-0547">Nucleotide-binding</keyword>
<proteinExistence type="predicted"/>
<protein>
    <submittedName>
        <fullName evidence="6">Biotin carboxylase</fullName>
    </submittedName>
</protein>
<evidence type="ECO:0000256" key="4">
    <source>
        <dbReference type="PROSITE-ProRule" id="PRU00409"/>
    </source>
</evidence>
<dbReference type="EMBL" id="FOQK01000010">
    <property type="protein sequence ID" value="SFH98279.1"/>
    <property type="molecule type" value="Genomic_DNA"/>
</dbReference>
<dbReference type="SUPFAM" id="SSF52440">
    <property type="entry name" value="PreATP-grasp domain"/>
    <property type="match status" value="1"/>
</dbReference>
<evidence type="ECO:0000259" key="5">
    <source>
        <dbReference type="PROSITE" id="PS50975"/>
    </source>
</evidence>
<dbReference type="Gene3D" id="3.40.50.20">
    <property type="match status" value="1"/>
</dbReference>
<dbReference type="GO" id="GO:0016874">
    <property type="term" value="F:ligase activity"/>
    <property type="evidence" value="ECO:0007669"/>
    <property type="project" value="UniProtKB-KW"/>
</dbReference>
<evidence type="ECO:0000313" key="6">
    <source>
        <dbReference type="EMBL" id="SFH98279.1"/>
    </source>
</evidence>
<accession>A0A1I3EH31</accession>
<dbReference type="InterPro" id="IPR013815">
    <property type="entry name" value="ATP_grasp_subdomain_1"/>
</dbReference>
<dbReference type="InterPro" id="IPR052032">
    <property type="entry name" value="ATP-dep_AA_Ligase"/>
</dbReference>
<dbReference type="SUPFAM" id="SSF56059">
    <property type="entry name" value="Glutathione synthetase ATP-binding domain-like"/>
    <property type="match status" value="1"/>
</dbReference>
<dbReference type="RefSeq" id="WP_075443215.1">
    <property type="nucleotide sequence ID" value="NZ_FOQK01000010.1"/>
</dbReference>
<dbReference type="Pfam" id="PF13535">
    <property type="entry name" value="ATP-grasp_4"/>
    <property type="match status" value="1"/>
</dbReference>
<dbReference type="Gene3D" id="3.30.1490.20">
    <property type="entry name" value="ATP-grasp fold, A domain"/>
    <property type="match status" value="1"/>
</dbReference>
<evidence type="ECO:0000256" key="1">
    <source>
        <dbReference type="ARBA" id="ARBA00022598"/>
    </source>
</evidence>
<dbReference type="PANTHER" id="PTHR43585">
    <property type="entry name" value="FUMIPYRROLE BIOSYNTHESIS PROTEIN C"/>
    <property type="match status" value="1"/>
</dbReference>
<sequence>MKKLMLLGGSRYLLPAIKAAHELGVYVITCDYLPDNYAHKFADEYHNVSIIDKDAVLELAQRLKIDGIMSYATDPGVVTAAYVAEQMGLPTSPYESVCILQNKGLFRAFLQEHEFNVPKAKSYKQFAELEKDMDEWDFPVIVKPVDSAGSKGVSRVDDREKLKSAFDYAREKSLTDECIVETFIENVGYAMSGDSFSVDGQLVYFCLDSQWFDVSAPNPFAPGANFWPTNAAKSVQLELKREIQRLISLLGMKTTIYNIEARVGKDGKVYIMEVSPRAGGNRLAEVQRLATGQDIIMGAVKGSLGMAVTELSEPQYDGVWGLSVIHSRRNGRFVCLDIAPKVRDKIHEIDLWVSHNEFVRAFTGANESLGTIIWHCANQQEMINILDDLGDLVQVNVE</sequence>